<gene>
    <name evidence="3" type="ORF">Q2T77_34315</name>
</gene>
<dbReference type="CDD" id="cd06558">
    <property type="entry name" value="crotonase-like"/>
    <property type="match status" value="1"/>
</dbReference>
<dbReference type="Pfam" id="PF00378">
    <property type="entry name" value="ECH_1"/>
    <property type="match status" value="1"/>
</dbReference>
<dbReference type="Proteomes" id="UP001169027">
    <property type="component" value="Unassembled WGS sequence"/>
</dbReference>
<dbReference type="InterPro" id="IPR029045">
    <property type="entry name" value="ClpP/crotonase-like_dom_sf"/>
</dbReference>
<dbReference type="PANTHER" id="PTHR11941:SF54">
    <property type="entry name" value="ENOYL-COA HYDRATASE, MITOCHONDRIAL"/>
    <property type="match status" value="1"/>
</dbReference>
<comment type="similarity">
    <text evidence="1 2">Belongs to the enoyl-CoA hydratase/isomerase family.</text>
</comment>
<dbReference type="Gene3D" id="3.90.226.10">
    <property type="entry name" value="2-enoyl-CoA Hydratase, Chain A, domain 1"/>
    <property type="match status" value="1"/>
</dbReference>
<dbReference type="InterPro" id="IPR001753">
    <property type="entry name" value="Enoyl-CoA_hydra/iso"/>
</dbReference>
<protein>
    <submittedName>
        <fullName evidence="3">Enoyl-CoA hydratase/isomerase family protein</fullName>
    </submittedName>
</protein>
<reference evidence="3" key="1">
    <citation type="submission" date="2023-06" db="EMBL/GenBank/DDBJ databases">
        <authorList>
            <person name="Jiang Y."/>
            <person name="Liu Q."/>
        </authorList>
    </citation>
    <scope>NUCLEOTIDE SEQUENCE</scope>
    <source>
        <strain evidence="3">CGMCC 1.12090</strain>
    </source>
</reference>
<evidence type="ECO:0000313" key="4">
    <source>
        <dbReference type="Proteomes" id="UP001169027"/>
    </source>
</evidence>
<evidence type="ECO:0000256" key="2">
    <source>
        <dbReference type="RuleBase" id="RU003707"/>
    </source>
</evidence>
<dbReference type="PROSITE" id="PS00166">
    <property type="entry name" value="ENOYL_COA_HYDRATASE"/>
    <property type="match status" value="1"/>
</dbReference>
<accession>A0ABT8SEJ1</accession>
<dbReference type="InterPro" id="IPR018376">
    <property type="entry name" value="Enoyl-CoA_hyd/isom_CS"/>
</dbReference>
<dbReference type="RefSeq" id="WP_301815705.1">
    <property type="nucleotide sequence ID" value="NZ_JAUJZH010000039.1"/>
</dbReference>
<keyword evidence="4" id="KW-1185">Reference proteome</keyword>
<evidence type="ECO:0000256" key="1">
    <source>
        <dbReference type="ARBA" id="ARBA00005254"/>
    </source>
</evidence>
<name>A0ABT8SEJ1_9BURK</name>
<comment type="caution">
    <text evidence="3">The sequence shown here is derived from an EMBL/GenBank/DDBJ whole genome shotgun (WGS) entry which is preliminary data.</text>
</comment>
<dbReference type="SUPFAM" id="SSF52096">
    <property type="entry name" value="ClpP/crotonase"/>
    <property type="match status" value="1"/>
</dbReference>
<proteinExistence type="inferred from homology"/>
<evidence type="ECO:0000313" key="3">
    <source>
        <dbReference type="EMBL" id="MDO1537339.1"/>
    </source>
</evidence>
<dbReference type="EMBL" id="JAUKVY010000039">
    <property type="protein sequence ID" value="MDO1537339.1"/>
    <property type="molecule type" value="Genomic_DNA"/>
</dbReference>
<dbReference type="PANTHER" id="PTHR11941">
    <property type="entry name" value="ENOYL-COA HYDRATASE-RELATED"/>
    <property type="match status" value="1"/>
</dbReference>
<organism evidence="3 4">
    <name type="scientific">Variovorax ginsengisoli</name>
    <dbReference type="NCBI Taxonomy" id="363844"/>
    <lineage>
        <taxon>Bacteria</taxon>
        <taxon>Pseudomonadati</taxon>
        <taxon>Pseudomonadota</taxon>
        <taxon>Betaproteobacteria</taxon>
        <taxon>Burkholderiales</taxon>
        <taxon>Comamonadaceae</taxon>
        <taxon>Variovorax</taxon>
    </lineage>
</organism>
<sequence>MSSISYEKDGAVGVVTMAKPPHNLIDNAMLQELASTYARAVEEGCRAILLRSSMRHFCAGADLNVLASERWDQKALARLWASLEDVPVPTVAAVHGAALGGGFELALMCDMIVAADTASFGMAESSLGLLPLLGGVQRVVQRAGLARGKEMAMFGRRHDPRVLERWGVVNLVAAEAELAGVAMSWARQLAAGATVALRGIKTVANLSARGGISAGDARQEEVNTSMWNSADQARGLAAFVATGPGSAVFEGN</sequence>